<dbReference type="RefSeq" id="WP_141162400.1">
    <property type="nucleotide sequence ID" value="NZ_VHQG01000001.1"/>
</dbReference>
<sequence>MRTRRALRSIIGAVTTAACLVLLSGCLAVPAAGSLGGGASRGLVLDASELTLPVCDADIRVEVESLTAEPDCRLEQHLTLVFPDGTELDVSPNTGAANQWDTASRRHWAYAAVGDYGAAAATFTDDCHDYVEWGRPDALRKLEDAFGAHHAWACD</sequence>
<reference evidence="1 2" key="1">
    <citation type="submission" date="2019-06" db="EMBL/GenBank/DDBJ databases">
        <authorList>
            <person name="Li F."/>
        </authorList>
    </citation>
    <scope>NUCLEOTIDE SEQUENCE [LARGE SCALE GENOMIC DNA]</scope>
    <source>
        <strain evidence="1 2">10F1D-1</strain>
    </source>
</reference>
<dbReference type="OrthoDB" id="5115529at2"/>
<evidence type="ECO:0000313" key="2">
    <source>
        <dbReference type="Proteomes" id="UP000316252"/>
    </source>
</evidence>
<organism evidence="1 2">
    <name type="scientific">Schumannella soli</name>
    <dbReference type="NCBI Taxonomy" id="2590779"/>
    <lineage>
        <taxon>Bacteria</taxon>
        <taxon>Bacillati</taxon>
        <taxon>Actinomycetota</taxon>
        <taxon>Actinomycetes</taxon>
        <taxon>Micrococcales</taxon>
        <taxon>Microbacteriaceae</taxon>
        <taxon>Schumannella</taxon>
    </lineage>
</organism>
<keyword evidence="2" id="KW-1185">Reference proteome</keyword>
<comment type="caution">
    <text evidence="1">The sequence shown here is derived from an EMBL/GenBank/DDBJ whole genome shotgun (WGS) entry which is preliminary data.</text>
</comment>
<accession>A0A506Y776</accession>
<evidence type="ECO:0000313" key="1">
    <source>
        <dbReference type="EMBL" id="TPW77875.1"/>
    </source>
</evidence>
<protein>
    <submittedName>
        <fullName evidence="1">Uncharacterized protein</fullName>
    </submittedName>
</protein>
<proteinExistence type="predicted"/>
<dbReference type="AlphaFoldDB" id="A0A506Y776"/>
<name>A0A506Y776_9MICO</name>
<gene>
    <name evidence="1" type="ORF">FJ657_04305</name>
</gene>
<dbReference type="Proteomes" id="UP000316252">
    <property type="component" value="Unassembled WGS sequence"/>
</dbReference>
<dbReference type="EMBL" id="VHQG01000001">
    <property type="protein sequence ID" value="TPW77875.1"/>
    <property type="molecule type" value="Genomic_DNA"/>
</dbReference>
<dbReference type="PROSITE" id="PS51257">
    <property type="entry name" value="PROKAR_LIPOPROTEIN"/>
    <property type="match status" value="1"/>
</dbReference>